<dbReference type="Gene3D" id="1.10.3720.10">
    <property type="entry name" value="MetI-like"/>
    <property type="match status" value="1"/>
</dbReference>
<dbReference type="PANTHER" id="PTHR43163">
    <property type="entry name" value="DIPEPTIDE TRANSPORT SYSTEM PERMEASE PROTEIN DPPB-RELATED"/>
    <property type="match status" value="1"/>
</dbReference>
<dbReference type="InterPro" id="IPR035906">
    <property type="entry name" value="MetI-like_sf"/>
</dbReference>
<dbReference type="PATRIC" id="fig|284581.3.peg.2420"/>
<dbReference type="EMBL" id="LILC01000013">
    <property type="protein sequence ID" value="KOO46451.1"/>
    <property type="molecule type" value="Genomic_DNA"/>
</dbReference>
<keyword evidence="2 7" id="KW-0813">Transport</keyword>
<evidence type="ECO:0000256" key="7">
    <source>
        <dbReference type="RuleBase" id="RU363032"/>
    </source>
</evidence>
<evidence type="ECO:0000256" key="4">
    <source>
        <dbReference type="ARBA" id="ARBA00022692"/>
    </source>
</evidence>
<organism evidence="9 10">
    <name type="scientific">Priestia koreensis</name>
    <dbReference type="NCBI Taxonomy" id="284581"/>
    <lineage>
        <taxon>Bacteria</taxon>
        <taxon>Bacillati</taxon>
        <taxon>Bacillota</taxon>
        <taxon>Bacilli</taxon>
        <taxon>Bacillales</taxon>
        <taxon>Bacillaceae</taxon>
        <taxon>Priestia</taxon>
    </lineage>
</organism>
<dbReference type="PANTHER" id="PTHR43163:SF6">
    <property type="entry name" value="DIPEPTIDE TRANSPORT SYSTEM PERMEASE PROTEIN DPPB-RELATED"/>
    <property type="match status" value="1"/>
</dbReference>
<keyword evidence="10" id="KW-1185">Reference proteome</keyword>
<sequence>MGAYTVKRILSLIPVLLIVSIVVFLITHLTPGNPAAIILGQGASADQIAALSKKMGLDKPVMEQFFIWISNIAHGDFGYSYFLNRSVLGAIWDNVGPTFSLALLAQVIGVTFALLFGVYAAKHKGKVRDEAIMGASLLGISIPSFLLGSLLILLFAVQLRIFPVSGYVPLNAGLFEHLRYLILPAITLGTIQAALITRMTRSSLLDTISENFVKTAKAKGLSERTVMLKHTLRVGFLPILTVIGESFGGLVTGAAVTEALFNIPGLGQLIVSSIERRDYALIQGAVLLITIVYVIVNLVVDLLYAVIDPRVRNSYHD</sequence>
<dbReference type="Pfam" id="PF19300">
    <property type="entry name" value="BPD_transp_1_N"/>
    <property type="match status" value="1"/>
</dbReference>
<evidence type="ECO:0000256" key="1">
    <source>
        <dbReference type="ARBA" id="ARBA00004651"/>
    </source>
</evidence>
<feature type="domain" description="ABC transmembrane type-1" evidence="8">
    <location>
        <begin position="95"/>
        <end position="304"/>
    </location>
</feature>
<name>A0A0M0L5W6_9BACI</name>
<evidence type="ECO:0000313" key="9">
    <source>
        <dbReference type="EMBL" id="KOO46451.1"/>
    </source>
</evidence>
<dbReference type="GO" id="GO:0005886">
    <property type="term" value="C:plasma membrane"/>
    <property type="evidence" value="ECO:0007669"/>
    <property type="project" value="UniProtKB-SubCell"/>
</dbReference>
<keyword evidence="3" id="KW-1003">Cell membrane</keyword>
<gene>
    <name evidence="9" type="ORF">AMD01_11525</name>
</gene>
<feature type="transmembrane region" description="Helical" evidence="7">
    <location>
        <begin position="133"/>
        <end position="157"/>
    </location>
</feature>
<keyword evidence="4 7" id="KW-0812">Transmembrane</keyword>
<dbReference type="RefSeq" id="WP_053401543.1">
    <property type="nucleotide sequence ID" value="NZ_CP061868.1"/>
</dbReference>
<dbReference type="AlphaFoldDB" id="A0A0M0L5W6"/>
<dbReference type="GO" id="GO:0071916">
    <property type="term" value="F:dipeptide transmembrane transporter activity"/>
    <property type="evidence" value="ECO:0007669"/>
    <property type="project" value="TreeGrafter"/>
</dbReference>
<feature type="transmembrane region" description="Helical" evidence="7">
    <location>
        <begin position="103"/>
        <end position="121"/>
    </location>
</feature>
<comment type="subcellular location">
    <subcellularLocation>
        <location evidence="1 7">Cell membrane</location>
        <topology evidence="1 7">Multi-pass membrane protein</topology>
    </subcellularLocation>
</comment>
<dbReference type="Pfam" id="PF00528">
    <property type="entry name" value="BPD_transp_1"/>
    <property type="match status" value="1"/>
</dbReference>
<feature type="transmembrane region" description="Helical" evidence="7">
    <location>
        <begin position="281"/>
        <end position="307"/>
    </location>
</feature>
<protein>
    <submittedName>
        <fullName evidence="9">Peptide ABC transporter</fullName>
    </submittedName>
</protein>
<dbReference type="InterPro" id="IPR045621">
    <property type="entry name" value="BPD_transp_1_N"/>
</dbReference>
<dbReference type="STRING" id="284581.AMD01_11525"/>
<dbReference type="Proteomes" id="UP000037558">
    <property type="component" value="Unassembled WGS sequence"/>
</dbReference>
<dbReference type="SUPFAM" id="SSF161098">
    <property type="entry name" value="MetI-like"/>
    <property type="match status" value="1"/>
</dbReference>
<feature type="transmembrane region" description="Helical" evidence="7">
    <location>
        <begin position="9"/>
        <end position="29"/>
    </location>
</feature>
<evidence type="ECO:0000256" key="3">
    <source>
        <dbReference type="ARBA" id="ARBA00022475"/>
    </source>
</evidence>
<feature type="transmembrane region" description="Helical" evidence="7">
    <location>
        <begin position="234"/>
        <end position="261"/>
    </location>
</feature>
<keyword evidence="6 7" id="KW-0472">Membrane</keyword>
<reference evidence="10" key="1">
    <citation type="submission" date="2015-08" db="EMBL/GenBank/DDBJ databases">
        <title>Fjat-14210 dsm16467.</title>
        <authorList>
            <person name="Liu B."/>
            <person name="Wang J."/>
            <person name="Zhu Y."/>
            <person name="Liu G."/>
            <person name="Chen Q."/>
            <person name="Chen Z."/>
            <person name="Lan J."/>
            <person name="Che J."/>
            <person name="Ge C."/>
            <person name="Shi H."/>
            <person name="Pan Z."/>
            <person name="Liu X."/>
        </authorList>
    </citation>
    <scope>NUCLEOTIDE SEQUENCE [LARGE SCALE GENOMIC DNA]</scope>
    <source>
        <strain evidence="10">DSM 16467</strain>
    </source>
</reference>
<evidence type="ECO:0000256" key="6">
    <source>
        <dbReference type="ARBA" id="ARBA00023136"/>
    </source>
</evidence>
<dbReference type="OrthoDB" id="9773683at2"/>
<dbReference type="InterPro" id="IPR000515">
    <property type="entry name" value="MetI-like"/>
</dbReference>
<proteinExistence type="inferred from homology"/>
<accession>A0A0M0L5W6</accession>
<dbReference type="PROSITE" id="PS50928">
    <property type="entry name" value="ABC_TM1"/>
    <property type="match status" value="1"/>
</dbReference>
<feature type="transmembrane region" description="Helical" evidence="7">
    <location>
        <begin position="177"/>
        <end position="196"/>
    </location>
</feature>
<evidence type="ECO:0000256" key="2">
    <source>
        <dbReference type="ARBA" id="ARBA00022448"/>
    </source>
</evidence>
<evidence type="ECO:0000256" key="5">
    <source>
        <dbReference type="ARBA" id="ARBA00022989"/>
    </source>
</evidence>
<comment type="caution">
    <text evidence="9">The sequence shown here is derived from an EMBL/GenBank/DDBJ whole genome shotgun (WGS) entry which is preliminary data.</text>
</comment>
<keyword evidence="5 7" id="KW-1133">Transmembrane helix</keyword>
<dbReference type="CDD" id="cd06261">
    <property type="entry name" value="TM_PBP2"/>
    <property type="match status" value="1"/>
</dbReference>
<comment type="similarity">
    <text evidence="7">Belongs to the binding-protein-dependent transport system permease family.</text>
</comment>
<evidence type="ECO:0000313" key="10">
    <source>
        <dbReference type="Proteomes" id="UP000037558"/>
    </source>
</evidence>
<evidence type="ECO:0000259" key="8">
    <source>
        <dbReference type="PROSITE" id="PS50928"/>
    </source>
</evidence>